<protein>
    <submittedName>
        <fullName evidence="5">EAL domain-containing protein</fullName>
    </submittedName>
</protein>
<evidence type="ECO:0000259" key="4">
    <source>
        <dbReference type="PROSITE" id="PS50924"/>
    </source>
</evidence>
<dbReference type="Pfam" id="PF00990">
    <property type="entry name" value="GGDEF"/>
    <property type="match status" value="1"/>
</dbReference>
<feature type="transmembrane region" description="Helical" evidence="1">
    <location>
        <begin position="20"/>
        <end position="37"/>
    </location>
</feature>
<dbReference type="Pfam" id="PF00563">
    <property type="entry name" value="EAL"/>
    <property type="match status" value="1"/>
</dbReference>
<feature type="transmembrane region" description="Helical" evidence="1">
    <location>
        <begin position="148"/>
        <end position="171"/>
    </location>
</feature>
<sequence length="680" mass="76699">MFYLPKSDNVYLLEGEYSSLIVLLSIVIACLAAYTALSMNERIQQNSFFNRNVWLTLASFAMGLGIWSMHFIGMSALKLPVSMEYDLVTTIISIFPAGFASYLAFYIANKKTKSQWSYIISGIIMGLGISSMHYVGMSAMKMEAQYIYRPWIFTASIVVAIVVSYVALFIFSTMQRLIKNQIVKIITSIIMGLAVASMHYTGMSAVIFYTDVSIPSSHMHQMDFTLLIVCITVGITITFAFSGLSSLLDRYVEYRLNYFDALTILPNRRQFEKKLNSSISKGSLAIIHLHGLEKWNSGYGYSFGDRIIRDVSETIIGLKPEMAELYRIEGNRFAILTVTQSYKDFKASMEKVTSSLMNPVVIDNQQLVVEVVCSLSTCSDENESKQLFANAMAVLQHSSLEYKHQVIEYDPSIHKYSFEKGIIQDIEKAMEEDELYIVYQPKVGSEKESLGAEALLRWNHPVHGFISPGLFIPLLEENGKIIDVTDWIIEKVCEQMSHWVSEGYPIKGVSINIPGQYITSQRLMDVLKDSVAKYGIDSHQLELEITETSVINNIENAIISIGEFRKFGFNIALDDFGTGLSSLSYLKRLPITTVKIDKSFVDGVPESEKDSAIIKAIIVLCHSLNMKVVIEGVETEEQIAFLTCMPEKPGIQGYYYSPPLKKDDFVKWIEDFNQIEKVVN</sequence>
<dbReference type="Gene3D" id="3.20.20.450">
    <property type="entry name" value="EAL domain"/>
    <property type="match status" value="1"/>
</dbReference>
<dbReference type="InterPro" id="IPR035919">
    <property type="entry name" value="EAL_sf"/>
</dbReference>
<dbReference type="PANTHER" id="PTHR33121">
    <property type="entry name" value="CYCLIC DI-GMP PHOSPHODIESTERASE PDEF"/>
    <property type="match status" value="1"/>
</dbReference>
<feature type="transmembrane region" description="Helical" evidence="1">
    <location>
        <begin position="183"/>
        <end position="209"/>
    </location>
</feature>
<comment type="caution">
    <text evidence="5">The sequence shown here is derived from an EMBL/GenBank/DDBJ whole genome shotgun (WGS) entry which is preliminary data.</text>
</comment>
<keyword evidence="1" id="KW-0472">Membrane</keyword>
<dbReference type="SMART" id="SM00267">
    <property type="entry name" value="GGDEF"/>
    <property type="match status" value="1"/>
</dbReference>
<organism evidence="5 6">
    <name type="scientific">Metabacillus endolithicus</name>
    <dbReference type="NCBI Taxonomy" id="1535204"/>
    <lineage>
        <taxon>Bacteria</taxon>
        <taxon>Bacillati</taxon>
        <taxon>Bacillota</taxon>
        <taxon>Bacilli</taxon>
        <taxon>Bacillales</taxon>
        <taxon>Bacillaceae</taxon>
        <taxon>Metabacillus</taxon>
    </lineage>
</organism>
<dbReference type="InterPro" id="IPR005330">
    <property type="entry name" value="MHYT_dom"/>
</dbReference>
<dbReference type="PROSITE" id="PS50887">
    <property type="entry name" value="GGDEF"/>
    <property type="match status" value="1"/>
</dbReference>
<evidence type="ECO:0000313" key="5">
    <source>
        <dbReference type="EMBL" id="MFD2215772.1"/>
    </source>
</evidence>
<dbReference type="Pfam" id="PF03707">
    <property type="entry name" value="MHYT"/>
    <property type="match status" value="3"/>
</dbReference>
<dbReference type="Proteomes" id="UP001597318">
    <property type="component" value="Unassembled WGS sequence"/>
</dbReference>
<dbReference type="PANTHER" id="PTHR33121:SF79">
    <property type="entry name" value="CYCLIC DI-GMP PHOSPHODIESTERASE PDED-RELATED"/>
    <property type="match status" value="1"/>
</dbReference>
<evidence type="ECO:0000313" key="6">
    <source>
        <dbReference type="Proteomes" id="UP001597318"/>
    </source>
</evidence>
<dbReference type="PROSITE" id="PS51257">
    <property type="entry name" value="PROKAR_LIPOPROTEIN"/>
    <property type="match status" value="1"/>
</dbReference>
<feature type="transmembrane region" description="Helical" evidence="1">
    <location>
        <begin position="87"/>
        <end position="109"/>
    </location>
</feature>
<feature type="transmembrane region" description="Helical" evidence="1">
    <location>
        <begin position="116"/>
        <end position="136"/>
    </location>
</feature>
<evidence type="ECO:0000256" key="1">
    <source>
        <dbReference type="PROSITE-ProRule" id="PRU00244"/>
    </source>
</evidence>
<dbReference type="InterPro" id="IPR000160">
    <property type="entry name" value="GGDEF_dom"/>
</dbReference>
<dbReference type="EMBL" id="JBHUIK010000005">
    <property type="protein sequence ID" value="MFD2215772.1"/>
    <property type="molecule type" value="Genomic_DNA"/>
</dbReference>
<dbReference type="InterPro" id="IPR029787">
    <property type="entry name" value="Nucleotide_cyclase"/>
</dbReference>
<keyword evidence="1" id="KW-0812">Transmembrane</keyword>
<dbReference type="CDD" id="cd01948">
    <property type="entry name" value="EAL"/>
    <property type="match status" value="1"/>
</dbReference>
<feature type="transmembrane region" description="Helical" evidence="1">
    <location>
        <begin position="49"/>
        <end position="67"/>
    </location>
</feature>
<gene>
    <name evidence="5" type="ORF">ACFSKK_18985</name>
</gene>
<dbReference type="RefSeq" id="WP_247345353.1">
    <property type="nucleotide sequence ID" value="NZ_CP095550.1"/>
</dbReference>
<dbReference type="SUPFAM" id="SSF141868">
    <property type="entry name" value="EAL domain-like"/>
    <property type="match status" value="1"/>
</dbReference>
<dbReference type="InterPro" id="IPR001633">
    <property type="entry name" value="EAL_dom"/>
</dbReference>
<feature type="transmembrane region" description="Helical" evidence="1">
    <location>
        <begin position="224"/>
        <end position="248"/>
    </location>
</feature>
<keyword evidence="1" id="KW-1133">Transmembrane helix</keyword>
<evidence type="ECO:0000259" key="3">
    <source>
        <dbReference type="PROSITE" id="PS50887"/>
    </source>
</evidence>
<dbReference type="PROSITE" id="PS50924">
    <property type="entry name" value="MHYT"/>
    <property type="match status" value="1"/>
</dbReference>
<dbReference type="InterPro" id="IPR043128">
    <property type="entry name" value="Rev_trsase/Diguanyl_cyclase"/>
</dbReference>
<dbReference type="SMART" id="SM00052">
    <property type="entry name" value="EAL"/>
    <property type="match status" value="1"/>
</dbReference>
<reference evidence="6" key="1">
    <citation type="journal article" date="2019" name="Int. J. Syst. Evol. Microbiol.">
        <title>The Global Catalogue of Microorganisms (GCM) 10K type strain sequencing project: providing services to taxonomists for standard genome sequencing and annotation.</title>
        <authorList>
            <consortium name="The Broad Institute Genomics Platform"/>
            <consortium name="The Broad Institute Genome Sequencing Center for Infectious Disease"/>
            <person name="Wu L."/>
            <person name="Ma J."/>
        </authorList>
    </citation>
    <scope>NUCLEOTIDE SEQUENCE [LARGE SCALE GENOMIC DNA]</scope>
    <source>
        <strain evidence="6">CGMCC 1.15474</strain>
    </source>
</reference>
<dbReference type="SUPFAM" id="SSF55073">
    <property type="entry name" value="Nucleotide cyclase"/>
    <property type="match status" value="1"/>
</dbReference>
<name>A0ABW5C0V0_9BACI</name>
<feature type="domain" description="EAL" evidence="2">
    <location>
        <begin position="419"/>
        <end position="673"/>
    </location>
</feature>
<feature type="domain" description="GGDEF" evidence="3">
    <location>
        <begin position="280"/>
        <end position="411"/>
    </location>
</feature>
<accession>A0ABW5C0V0</accession>
<evidence type="ECO:0000259" key="2">
    <source>
        <dbReference type="PROSITE" id="PS50883"/>
    </source>
</evidence>
<dbReference type="InterPro" id="IPR050706">
    <property type="entry name" value="Cyclic-di-GMP_PDE-like"/>
</dbReference>
<proteinExistence type="predicted"/>
<dbReference type="PROSITE" id="PS50883">
    <property type="entry name" value="EAL"/>
    <property type="match status" value="1"/>
</dbReference>
<dbReference type="Gene3D" id="3.30.70.270">
    <property type="match status" value="1"/>
</dbReference>
<keyword evidence="6" id="KW-1185">Reference proteome</keyword>
<feature type="domain" description="MHYT" evidence="4">
    <location>
        <begin position="17"/>
        <end position="209"/>
    </location>
</feature>